<dbReference type="AlphaFoldDB" id="A0A9P4IKD2"/>
<dbReference type="InterPro" id="IPR055222">
    <property type="entry name" value="PRISE-like_Rossmann-fold"/>
</dbReference>
<dbReference type="SUPFAM" id="SSF51735">
    <property type="entry name" value="NAD(P)-binding Rossmann-fold domains"/>
    <property type="match status" value="1"/>
</dbReference>
<dbReference type="EMBL" id="ML978122">
    <property type="protein sequence ID" value="KAF2103160.1"/>
    <property type="molecule type" value="Genomic_DNA"/>
</dbReference>
<feature type="domain" description="PRISE-like Rossmann-fold" evidence="1">
    <location>
        <begin position="4"/>
        <end position="170"/>
    </location>
</feature>
<dbReference type="PANTHER" id="PTHR32487">
    <property type="entry name" value="3-OXO-DELTA(4,5)-STEROID 5-BETA-REDUCTASE"/>
    <property type="match status" value="1"/>
</dbReference>
<organism evidence="2 3">
    <name type="scientific">Rhizodiscina lignyota</name>
    <dbReference type="NCBI Taxonomy" id="1504668"/>
    <lineage>
        <taxon>Eukaryota</taxon>
        <taxon>Fungi</taxon>
        <taxon>Dikarya</taxon>
        <taxon>Ascomycota</taxon>
        <taxon>Pezizomycotina</taxon>
        <taxon>Dothideomycetes</taxon>
        <taxon>Pleosporomycetidae</taxon>
        <taxon>Aulographales</taxon>
        <taxon>Rhizodiscinaceae</taxon>
        <taxon>Rhizodiscina</taxon>
    </lineage>
</organism>
<dbReference type="Proteomes" id="UP000799772">
    <property type="component" value="Unassembled WGS sequence"/>
</dbReference>
<reference evidence="2" key="1">
    <citation type="journal article" date="2020" name="Stud. Mycol.">
        <title>101 Dothideomycetes genomes: a test case for predicting lifestyles and emergence of pathogens.</title>
        <authorList>
            <person name="Haridas S."/>
            <person name="Albert R."/>
            <person name="Binder M."/>
            <person name="Bloem J."/>
            <person name="Labutti K."/>
            <person name="Salamov A."/>
            <person name="Andreopoulos B."/>
            <person name="Baker S."/>
            <person name="Barry K."/>
            <person name="Bills G."/>
            <person name="Bluhm B."/>
            <person name="Cannon C."/>
            <person name="Castanera R."/>
            <person name="Culley D."/>
            <person name="Daum C."/>
            <person name="Ezra D."/>
            <person name="Gonzalez J."/>
            <person name="Henrissat B."/>
            <person name="Kuo A."/>
            <person name="Liang C."/>
            <person name="Lipzen A."/>
            <person name="Lutzoni F."/>
            <person name="Magnuson J."/>
            <person name="Mondo S."/>
            <person name="Nolan M."/>
            <person name="Ohm R."/>
            <person name="Pangilinan J."/>
            <person name="Park H.-J."/>
            <person name="Ramirez L."/>
            <person name="Alfaro M."/>
            <person name="Sun H."/>
            <person name="Tritt A."/>
            <person name="Yoshinaga Y."/>
            <person name="Zwiers L.-H."/>
            <person name="Turgeon B."/>
            <person name="Goodwin S."/>
            <person name="Spatafora J."/>
            <person name="Crous P."/>
            <person name="Grigoriev I."/>
        </authorList>
    </citation>
    <scope>NUCLEOTIDE SEQUENCE</scope>
    <source>
        <strain evidence="2">CBS 133067</strain>
    </source>
</reference>
<dbReference type="OrthoDB" id="1731983at2759"/>
<dbReference type="Pfam" id="PF22917">
    <property type="entry name" value="PRISE"/>
    <property type="match status" value="1"/>
</dbReference>
<dbReference type="PANTHER" id="PTHR32487:SF29">
    <property type="entry name" value="NAD-DEPENDENT EPIMERASE_DEHYDRATASE DOMAIN-CONTAINING PROTEIN"/>
    <property type="match status" value="1"/>
</dbReference>
<protein>
    <recommendedName>
        <fullName evidence="1">PRISE-like Rossmann-fold domain-containing protein</fullName>
    </recommendedName>
</protein>
<evidence type="ECO:0000313" key="3">
    <source>
        <dbReference type="Proteomes" id="UP000799772"/>
    </source>
</evidence>
<evidence type="ECO:0000259" key="1">
    <source>
        <dbReference type="Pfam" id="PF22917"/>
    </source>
</evidence>
<name>A0A9P4IKD2_9PEZI</name>
<comment type="caution">
    <text evidence="2">The sequence shown here is derived from an EMBL/GenBank/DDBJ whole genome shotgun (WGS) entry which is preliminary data.</text>
</comment>
<keyword evidence="3" id="KW-1185">Reference proteome</keyword>
<gene>
    <name evidence="2" type="ORF">NA57DRAFT_31530</name>
</gene>
<sequence>PKRFVLQTGAKHYGLHLGPPLTPEDESDPRFTAVANFYFPQEDLLWGWTKKNNTSWNVTRPGFIVGAVPDAAMNITYGLALYAAVKAEMREKLDFPGDNTAWDVENHMSLAQLIGYHAEWAALTADTANQALNISDGSMFSWGKFWPCLAAAYGLEYGAPEQDESKFQTVEMPVKPPRRGFGPAGKFRLSWSFEAWAQRPEVISVWEKIKEKYGLSAPKDPFLQGFQDVFGLLDAAILGPWGRSMGVTKSRQLGWNGFVDTNEGMFATIEEMASMKLVPPSVKSKDFEIKYIGY</sequence>
<dbReference type="InterPro" id="IPR036291">
    <property type="entry name" value="NAD(P)-bd_dom_sf"/>
</dbReference>
<accession>A0A9P4IKD2</accession>
<evidence type="ECO:0000313" key="2">
    <source>
        <dbReference type="EMBL" id="KAF2103160.1"/>
    </source>
</evidence>
<feature type="non-terminal residue" evidence="2">
    <location>
        <position position="1"/>
    </location>
</feature>
<dbReference type="Gene3D" id="3.40.50.720">
    <property type="entry name" value="NAD(P)-binding Rossmann-like Domain"/>
    <property type="match status" value="1"/>
</dbReference>
<proteinExistence type="predicted"/>